<dbReference type="SUPFAM" id="SSF101936">
    <property type="entry name" value="DNA-binding pseudobarrel domain"/>
    <property type="match status" value="1"/>
</dbReference>
<gene>
    <name evidence="3" type="ORF">METZ01_LOCUS214393</name>
</gene>
<dbReference type="Gene3D" id="2.40.330.10">
    <property type="entry name" value="DNA-binding pseudobarrel domain"/>
    <property type="match status" value="1"/>
</dbReference>
<dbReference type="InterPro" id="IPR003615">
    <property type="entry name" value="HNH_nuc"/>
</dbReference>
<feature type="domain" description="Restriction endonuclease type II EcoRII N-terminal" evidence="1">
    <location>
        <begin position="12"/>
        <end position="128"/>
    </location>
</feature>
<organism evidence="3">
    <name type="scientific">marine metagenome</name>
    <dbReference type="NCBI Taxonomy" id="408172"/>
    <lineage>
        <taxon>unclassified sequences</taxon>
        <taxon>metagenomes</taxon>
        <taxon>ecological metagenomes</taxon>
    </lineage>
</organism>
<accession>A0A382FFX3</accession>
<dbReference type="Pfam" id="PF09217">
    <property type="entry name" value="EcoRII-N"/>
    <property type="match status" value="1"/>
</dbReference>
<sequence>VTGLGDKVVCAGKVLTANDVGETRSHQAGVHIPKGLEWRQLFGELDTKAVNPTREIEVWIPATGQCHQLRYIYFNGALFGTNSRDEYRLTSGTTSGATSLADFLKSLNARSGDLLQLCRVQREDGERFEAVLRRKSWLLLAKEKRQHGGNEGYEDLPSSSYVWDDTVSHHADLSEGDQILLWDGETLLGVSVIDRIHVGSDKKIRKRCPECKATNIKSRTTKQPLFRCAQSQCGNEFDVPKEESIEVRVYKSDHAARWVELAGEVDGPRLRNACLSPKSQQSIRPMDVKAVDKLIKDSIPPHKGRQVARAQETWGGHRKAWVRVRLGQGKFRQLLLARYDNTCAFSGPGPPEALEACHLRSFAREGKHDTEGGLLLRRDLHRLFDDGLIRVNTATLEIAVAPSLTQYKQYSSLDRETVTVRLTSSQLRWLRKHWDQHALDGERST</sequence>
<evidence type="ECO:0000259" key="1">
    <source>
        <dbReference type="Pfam" id="PF09217"/>
    </source>
</evidence>
<dbReference type="EMBL" id="UINC01049583">
    <property type="protein sequence ID" value="SVB61539.1"/>
    <property type="molecule type" value="Genomic_DNA"/>
</dbReference>
<dbReference type="AlphaFoldDB" id="A0A382FFX3"/>
<dbReference type="InterPro" id="IPR015300">
    <property type="entry name" value="DNA-bd_pseudobarrel_sf"/>
</dbReference>
<protein>
    <recommendedName>
        <fullName evidence="4">HNH nuclease domain-containing protein</fullName>
    </recommendedName>
</protein>
<feature type="non-terminal residue" evidence="3">
    <location>
        <position position="1"/>
    </location>
</feature>
<evidence type="ECO:0008006" key="4">
    <source>
        <dbReference type="Google" id="ProtNLM"/>
    </source>
</evidence>
<evidence type="ECO:0000259" key="2">
    <source>
        <dbReference type="Pfam" id="PF13391"/>
    </source>
</evidence>
<name>A0A382FFX3_9ZZZZ</name>
<evidence type="ECO:0000313" key="3">
    <source>
        <dbReference type="EMBL" id="SVB61539.1"/>
    </source>
</evidence>
<dbReference type="InterPro" id="IPR023372">
    <property type="entry name" value="Rest_endonuc_II_EcoRII_N"/>
</dbReference>
<dbReference type="Pfam" id="PF13391">
    <property type="entry name" value="HNH_2"/>
    <property type="match status" value="1"/>
</dbReference>
<proteinExistence type="predicted"/>
<feature type="domain" description="HNH nuclease" evidence="2">
    <location>
        <begin position="343"/>
        <end position="391"/>
    </location>
</feature>
<reference evidence="3" key="1">
    <citation type="submission" date="2018-05" db="EMBL/GenBank/DDBJ databases">
        <authorList>
            <person name="Lanie J.A."/>
            <person name="Ng W.-L."/>
            <person name="Kazmierczak K.M."/>
            <person name="Andrzejewski T.M."/>
            <person name="Davidsen T.M."/>
            <person name="Wayne K.J."/>
            <person name="Tettelin H."/>
            <person name="Glass J.I."/>
            <person name="Rusch D."/>
            <person name="Podicherti R."/>
            <person name="Tsui H.-C.T."/>
            <person name="Winkler M.E."/>
        </authorList>
    </citation>
    <scope>NUCLEOTIDE SEQUENCE</scope>
</reference>